<evidence type="ECO:0000256" key="2">
    <source>
        <dbReference type="SAM" id="SignalP"/>
    </source>
</evidence>
<evidence type="ECO:0000313" key="4">
    <source>
        <dbReference type="Proteomes" id="UP001211005"/>
    </source>
</evidence>
<dbReference type="Proteomes" id="UP001211005">
    <property type="component" value="Chromosome"/>
</dbReference>
<keyword evidence="4" id="KW-1185">Reference proteome</keyword>
<feature type="signal peptide" evidence="2">
    <location>
        <begin position="1"/>
        <end position="26"/>
    </location>
</feature>
<proteinExistence type="predicted"/>
<keyword evidence="2" id="KW-0732">Signal</keyword>
<feature type="region of interest" description="Disordered" evidence="1">
    <location>
        <begin position="29"/>
        <end position="49"/>
    </location>
</feature>
<evidence type="ECO:0000256" key="1">
    <source>
        <dbReference type="SAM" id="MobiDB-lite"/>
    </source>
</evidence>
<reference evidence="3 4" key="1">
    <citation type="submission" date="2022-12" db="EMBL/GenBank/DDBJ databases">
        <title>Hymenobacter canadensis sp. nov. isolated from lake water of the Cambridge Bay, Canada.</title>
        <authorList>
            <person name="Kim W.H."/>
            <person name="Lee Y.M."/>
        </authorList>
    </citation>
    <scope>NUCLEOTIDE SEQUENCE [LARGE SCALE GENOMIC DNA]</scope>
    <source>
        <strain evidence="3 4">PAMC 29467</strain>
    </source>
</reference>
<evidence type="ECO:0008006" key="5">
    <source>
        <dbReference type="Google" id="ProtNLM"/>
    </source>
</evidence>
<gene>
    <name evidence="3" type="ORF">O3303_16165</name>
</gene>
<dbReference type="RefSeq" id="WP_269559419.1">
    <property type="nucleotide sequence ID" value="NZ_CP114767.1"/>
</dbReference>
<sequence>MKASFRSLSLAALTGGVLLFSTASCNKDNDPAAPESVVSAEDSGAAEDETGSLNDLVEAAAPADASLPNGAVAEPADLARVLSGCATRTWNPATRTLTLDFGTTNCISPNGVAHRGKIVAVFTGPFRQQGSTVTITLVDYFRNDNQHTGTRVISNLGDGSYSLNVQNASVIKTDGTHSWTSQRVYTRRAGQATRTILDDQYSVTGSASGTNRNNVQYTATIQQPLLKVFTAGCARFFTAGTVSIENSRGKSLLLNYDPTGTQACDNIASVTCNGRTRTIRLGGR</sequence>
<protein>
    <recommendedName>
        <fullName evidence="5">Lipoprotein</fullName>
    </recommendedName>
</protein>
<name>A0ABY7LLL5_9BACT</name>
<dbReference type="PROSITE" id="PS51257">
    <property type="entry name" value="PROKAR_LIPOPROTEIN"/>
    <property type="match status" value="1"/>
</dbReference>
<feature type="chain" id="PRO_5046801316" description="Lipoprotein" evidence="2">
    <location>
        <begin position="27"/>
        <end position="284"/>
    </location>
</feature>
<evidence type="ECO:0000313" key="3">
    <source>
        <dbReference type="EMBL" id="WBA41343.1"/>
    </source>
</evidence>
<organism evidence="3 4">
    <name type="scientific">Hymenobacter canadensis</name>
    <dbReference type="NCBI Taxonomy" id="2999067"/>
    <lineage>
        <taxon>Bacteria</taxon>
        <taxon>Pseudomonadati</taxon>
        <taxon>Bacteroidota</taxon>
        <taxon>Cytophagia</taxon>
        <taxon>Cytophagales</taxon>
        <taxon>Hymenobacteraceae</taxon>
        <taxon>Hymenobacter</taxon>
    </lineage>
</organism>
<dbReference type="EMBL" id="CP114767">
    <property type="protein sequence ID" value="WBA41343.1"/>
    <property type="molecule type" value="Genomic_DNA"/>
</dbReference>
<accession>A0ABY7LLL5</accession>